<evidence type="ECO:0000313" key="4">
    <source>
        <dbReference type="Proteomes" id="UP001620626"/>
    </source>
</evidence>
<evidence type="ECO:0000256" key="1">
    <source>
        <dbReference type="SAM" id="SignalP"/>
    </source>
</evidence>
<protein>
    <recommendedName>
        <fullName evidence="5">Secreted protein</fullName>
    </recommendedName>
</protein>
<proteinExistence type="predicted"/>
<sequence length="98" mass="11206">MIFLLFCFMLLFAFCDHSNGQMTAANQTWLASQQTLARNTGRCGSFFVRFGDFCYLRCRQRFGDDGNGDCPFRGGPCIRADRNVNICLRVAFSLIRQK</sequence>
<dbReference type="EMBL" id="JBICBT010000676">
    <property type="protein sequence ID" value="KAL3105744.1"/>
    <property type="molecule type" value="Genomic_DNA"/>
</dbReference>
<reference evidence="2 4" key="1">
    <citation type="submission" date="2024-10" db="EMBL/GenBank/DDBJ databases">
        <authorList>
            <person name="Kim D."/>
        </authorList>
    </citation>
    <scope>NUCLEOTIDE SEQUENCE [LARGE SCALE GENOMIC DNA]</scope>
    <source>
        <strain evidence="2">BH-2024</strain>
    </source>
</reference>
<organism evidence="2 4">
    <name type="scientific">Heterodera trifolii</name>
    <dbReference type="NCBI Taxonomy" id="157864"/>
    <lineage>
        <taxon>Eukaryota</taxon>
        <taxon>Metazoa</taxon>
        <taxon>Ecdysozoa</taxon>
        <taxon>Nematoda</taxon>
        <taxon>Chromadorea</taxon>
        <taxon>Rhabditida</taxon>
        <taxon>Tylenchina</taxon>
        <taxon>Tylenchomorpha</taxon>
        <taxon>Tylenchoidea</taxon>
        <taxon>Heteroderidae</taxon>
        <taxon>Heteroderinae</taxon>
        <taxon>Heterodera</taxon>
    </lineage>
</organism>
<keyword evidence="4" id="KW-1185">Reference proteome</keyword>
<comment type="caution">
    <text evidence="2">The sequence shown here is derived from an EMBL/GenBank/DDBJ whole genome shotgun (WGS) entry which is preliminary data.</text>
</comment>
<name>A0ABD2KTT0_9BILA</name>
<evidence type="ECO:0000313" key="2">
    <source>
        <dbReference type="EMBL" id="KAL3105744.1"/>
    </source>
</evidence>
<feature type="chain" id="PRO_5044724238" description="Secreted protein" evidence="1">
    <location>
        <begin position="21"/>
        <end position="98"/>
    </location>
</feature>
<dbReference type="EMBL" id="JBICBT010000672">
    <property type="protein sequence ID" value="KAL3105976.1"/>
    <property type="molecule type" value="Genomic_DNA"/>
</dbReference>
<feature type="signal peptide" evidence="1">
    <location>
        <begin position="1"/>
        <end position="20"/>
    </location>
</feature>
<evidence type="ECO:0000313" key="3">
    <source>
        <dbReference type="EMBL" id="KAL3105976.1"/>
    </source>
</evidence>
<dbReference type="Proteomes" id="UP001620626">
    <property type="component" value="Unassembled WGS sequence"/>
</dbReference>
<accession>A0ABD2KTT0</accession>
<evidence type="ECO:0008006" key="5">
    <source>
        <dbReference type="Google" id="ProtNLM"/>
    </source>
</evidence>
<keyword evidence="1" id="KW-0732">Signal</keyword>
<gene>
    <name evidence="3" type="ORF">niasHT_025033</name>
    <name evidence="2" type="ORF">niasHT_026519</name>
</gene>
<dbReference type="AlphaFoldDB" id="A0ABD2KTT0"/>